<gene>
    <name evidence="1" type="ORF">HNR67_004457</name>
</gene>
<evidence type="ECO:0000313" key="2">
    <source>
        <dbReference type="Proteomes" id="UP000533598"/>
    </source>
</evidence>
<proteinExistence type="predicted"/>
<reference evidence="1 2" key="1">
    <citation type="submission" date="2020-08" db="EMBL/GenBank/DDBJ databases">
        <title>Sequencing the genomes of 1000 actinobacteria strains.</title>
        <authorList>
            <person name="Klenk H.-P."/>
        </authorList>
    </citation>
    <scope>NUCLEOTIDE SEQUENCE [LARGE SCALE GENOMIC DNA]</scope>
    <source>
        <strain evidence="1 2">DSM 44230</strain>
    </source>
</reference>
<evidence type="ECO:0000313" key="1">
    <source>
        <dbReference type="EMBL" id="MBB4678339.1"/>
    </source>
</evidence>
<accession>A0A7W7FWW6</accession>
<keyword evidence="2" id="KW-1185">Reference proteome</keyword>
<protein>
    <submittedName>
        <fullName evidence="1">Uncharacterized protein</fullName>
    </submittedName>
</protein>
<dbReference type="Proteomes" id="UP000533598">
    <property type="component" value="Unassembled WGS sequence"/>
</dbReference>
<comment type="caution">
    <text evidence="1">The sequence shown here is derived from an EMBL/GenBank/DDBJ whole genome shotgun (WGS) entry which is preliminary data.</text>
</comment>
<dbReference type="EMBL" id="JACHMH010000001">
    <property type="protein sequence ID" value="MBB4678339.1"/>
    <property type="molecule type" value="Genomic_DNA"/>
</dbReference>
<name>A0A7W7FWW6_9PSEU</name>
<dbReference type="RefSeq" id="WP_185004182.1">
    <property type="nucleotide sequence ID" value="NZ_BAAAUI010000004.1"/>
</dbReference>
<sequence length="410" mass="45021">MTTVSRGQVLAQAWAELGPAVAPLSNGLGRPLVRTEKLILDPLVLRPTHNPRFAGVSVRAEHAGELRAVLAAAGPALAATAGWFTLLKKARRRAKVTEGNPQDLYFQRCYELATEYGDPGIRPDADRIATDTIAELHEPGGRLTVTELREFVRTHAPELTALLTRTWPAPRQRTAPAARLADFLATSAEAPDAELFATLVEGRAGTHESAEVERPGVALGYGLTDHQRLVPPALGSTASKKQLPKPLDRSILERLFASFTSAFHREAMAEVPALVRQEIHRCAQPWQLAEEVSRLVLVLGRDATDGLDADGPAAPGAATRLRARWQREAFVRRVQRLPAAEVPERSRADVFGVRQAYLRRLWVRLHGRELRAEEVTADQVWDLLDGVLRSVIMDQRDQLRSALSREAGAA</sequence>
<dbReference type="AlphaFoldDB" id="A0A7W7FWW6"/>
<organism evidence="1 2">
    <name type="scientific">Crossiella cryophila</name>
    <dbReference type="NCBI Taxonomy" id="43355"/>
    <lineage>
        <taxon>Bacteria</taxon>
        <taxon>Bacillati</taxon>
        <taxon>Actinomycetota</taxon>
        <taxon>Actinomycetes</taxon>
        <taxon>Pseudonocardiales</taxon>
        <taxon>Pseudonocardiaceae</taxon>
        <taxon>Crossiella</taxon>
    </lineage>
</organism>